<dbReference type="EMBL" id="JBJHZY010000003">
    <property type="protein sequence ID" value="MFL0269535.1"/>
    <property type="molecule type" value="Genomic_DNA"/>
</dbReference>
<dbReference type="InterPro" id="IPR029033">
    <property type="entry name" value="His_PPase_superfam"/>
</dbReference>
<evidence type="ECO:0000256" key="2">
    <source>
        <dbReference type="ARBA" id="ARBA00023235"/>
    </source>
</evidence>
<comment type="caution">
    <text evidence="3">The sequence shown here is derived from an EMBL/GenBank/DDBJ whole genome shotgun (WGS) entry which is preliminary data.</text>
</comment>
<name>A0ABW8TUX6_9CLOT</name>
<evidence type="ECO:0000313" key="3">
    <source>
        <dbReference type="EMBL" id="MFL0269535.1"/>
    </source>
</evidence>
<dbReference type="EC" id="3.1.3.-" evidence="3"/>
<dbReference type="SMART" id="SM00855">
    <property type="entry name" value="PGAM"/>
    <property type="match status" value="1"/>
</dbReference>
<sequence length="202" mass="23540">MLRLYITRHGETEWNIEGRMQGWKNSNLTERGRMNAIALGQSLKDIEFKKVYCSPLDRTKETTELIFKGRNIEVVYDDNLKEINLGELEGLNQEEIKNIYPEFQSHFWKNPQEYVPISGEGFYDVKDRVINALQRIIRENPEGNVMIVTHGVVLKTIHAYFKDLTLDRLWDPPFIYDTSLTIVEIENGIAKIIVEGDISHIK</sequence>
<dbReference type="InterPro" id="IPR003094">
    <property type="entry name" value="6Pfruct_kin"/>
</dbReference>
<dbReference type="PIRSF" id="PIRSF000709">
    <property type="entry name" value="6PFK_2-Ptase"/>
    <property type="match status" value="1"/>
</dbReference>
<dbReference type="PANTHER" id="PTHR48100">
    <property type="entry name" value="BROAD-SPECIFICITY PHOSPHATASE YOR283W-RELATED"/>
    <property type="match status" value="1"/>
</dbReference>
<keyword evidence="1" id="KW-0324">Glycolysis</keyword>
<gene>
    <name evidence="3" type="ORF">ACJDUH_15740</name>
</gene>
<evidence type="ECO:0000256" key="1">
    <source>
        <dbReference type="ARBA" id="ARBA00023152"/>
    </source>
</evidence>
<dbReference type="Gene3D" id="3.40.50.1240">
    <property type="entry name" value="Phosphoglycerate mutase-like"/>
    <property type="match status" value="1"/>
</dbReference>
<keyword evidence="2" id="KW-0413">Isomerase</keyword>
<dbReference type="PANTHER" id="PTHR48100:SF1">
    <property type="entry name" value="HISTIDINE PHOSPHATASE FAMILY PROTEIN-RELATED"/>
    <property type="match status" value="1"/>
</dbReference>
<dbReference type="Proteomes" id="UP001623661">
    <property type="component" value="Unassembled WGS sequence"/>
</dbReference>
<dbReference type="PROSITE" id="PS00175">
    <property type="entry name" value="PG_MUTASE"/>
    <property type="match status" value="1"/>
</dbReference>
<protein>
    <submittedName>
        <fullName evidence="3">Histidine phosphatase family protein</fullName>
        <ecNumber evidence="3">3.1.3.-</ecNumber>
    </submittedName>
</protein>
<dbReference type="PRINTS" id="PR00991">
    <property type="entry name" value="6PFRUCTKNASE"/>
</dbReference>
<dbReference type="InterPro" id="IPR013078">
    <property type="entry name" value="His_Pase_superF_clade-1"/>
</dbReference>
<organism evidence="3 4">
    <name type="scientific">Candidatus Clostridium radicumherbarum</name>
    <dbReference type="NCBI Taxonomy" id="3381662"/>
    <lineage>
        <taxon>Bacteria</taxon>
        <taxon>Bacillati</taxon>
        <taxon>Bacillota</taxon>
        <taxon>Clostridia</taxon>
        <taxon>Eubacteriales</taxon>
        <taxon>Clostridiaceae</taxon>
        <taxon>Clostridium</taxon>
    </lineage>
</organism>
<accession>A0ABW8TUX6</accession>
<dbReference type="SUPFAM" id="SSF53254">
    <property type="entry name" value="Phosphoglycerate mutase-like"/>
    <property type="match status" value="1"/>
</dbReference>
<dbReference type="InterPro" id="IPR001345">
    <property type="entry name" value="PG/BPGM_mutase_AS"/>
</dbReference>
<dbReference type="Pfam" id="PF00300">
    <property type="entry name" value="His_Phos_1"/>
    <property type="match status" value="1"/>
</dbReference>
<evidence type="ECO:0000313" key="4">
    <source>
        <dbReference type="Proteomes" id="UP001623661"/>
    </source>
</evidence>
<dbReference type="RefSeq" id="WP_406766153.1">
    <property type="nucleotide sequence ID" value="NZ_JBJHZY010000003.1"/>
</dbReference>
<keyword evidence="4" id="KW-1185">Reference proteome</keyword>
<keyword evidence="3" id="KW-0378">Hydrolase</keyword>
<dbReference type="InterPro" id="IPR050275">
    <property type="entry name" value="PGM_Phosphatase"/>
</dbReference>
<reference evidence="3 4" key="1">
    <citation type="submission" date="2024-11" db="EMBL/GenBank/DDBJ databases">
        <authorList>
            <person name="Heng Y.C."/>
            <person name="Lim A.C.H."/>
            <person name="Lee J.K.Y."/>
            <person name="Kittelmann S."/>
        </authorList>
    </citation>
    <scope>NUCLEOTIDE SEQUENCE [LARGE SCALE GENOMIC DNA]</scope>
    <source>
        <strain evidence="3 4">WILCCON 0202</strain>
    </source>
</reference>
<proteinExistence type="predicted"/>
<dbReference type="GO" id="GO:0016787">
    <property type="term" value="F:hydrolase activity"/>
    <property type="evidence" value="ECO:0007669"/>
    <property type="project" value="UniProtKB-KW"/>
</dbReference>
<dbReference type="CDD" id="cd07067">
    <property type="entry name" value="HP_PGM_like"/>
    <property type="match status" value="1"/>
</dbReference>